<dbReference type="RefSeq" id="WP_095505416.1">
    <property type="nucleotide sequence ID" value="NZ_BSNC01000004.1"/>
</dbReference>
<evidence type="ECO:0000313" key="2">
    <source>
        <dbReference type="Proteomes" id="UP001161422"/>
    </source>
</evidence>
<reference evidence="1" key="2">
    <citation type="submission" date="2023-01" db="EMBL/GenBank/DDBJ databases">
        <title>Draft genome sequence of Paraferrimonas sedimenticola strain NBRC 101628.</title>
        <authorList>
            <person name="Sun Q."/>
            <person name="Mori K."/>
        </authorList>
    </citation>
    <scope>NUCLEOTIDE SEQUENCE</scope>
    <source>
        <strain evidence="1">NBRC 101628</strain>
    </source>
</reference>
<gene>
    <name evidence="1" type="ORF">GCM10007895_14410</name>
</gene>
<reference evidence="1" key="1">
    <citation type="journal article" date="2014" name="Int. J. Syst. Evol. Microbiol.">
        <title>Complete genome sequence of Corynebacterium casei LMG S-19264T (=DSM 44701T), isolated from a smear-ripened cheese.</title>
        <authorList>
            <consortium name="US DOE Joint Genome Institute (JGI-PGF)"/>
            <person name="Walter F."/>
            <person name="Albersmeier A."/>
            <person name="Kalinowski J."/>
            <person name="Ruckert C."/>
        </authorList>
    </citation>
    <scope>NUCLEOTIDE SEQUENCE</scope>
    <source>
        <strain evidence="1">NBRC 101628</strain>
    </source>
</reference>
<sequence length="174" mass="20349">MTLRPQLRFSQLALVLLGLTLAAILPAKVLAKDPSLSELVKVQKEKREAFMETFNELVEDKDFAYECRQVWHAISHVRTPQCKHAFNWRISSKIKSKDLRTYPSTPRYVDPMIQKLEKNAEFQERQASVRKVFNQMLKDHPSLTNSYNELMTANQAYQRAHVEKYGKASKFYNQ</sequence>
<name>A0AA37RVI1_9GAMM</name>
<dbReference type="AlphaFoldDB" id="A0AA37RVI1"/>
<dbReference type="EMBL" id="BSNC01000004">
    <property type="protein sequence ID" value="GLP96135.1"/>
    <property type="molecule type" value="Genomic_DNA"/>
</dbReference>
<proteinExistence type="predicted"/>
<accession>A0AA37RVI1</accession>
<comment type="caution">
    <text evidence="1">The sequence shown here is derived from an EMBL/GenBank/DDBJ whole genome shotgun (WGS) entry which is preliminary data.</text>
</comment>
<keyword evidence="2" id="KW-1185">Reference proteome</keyword>
<protein>
    <submittedName>
        <fullName evidence="1">Uncharacterized protein</fullName>
    </submittedName>
</protein>
<organism evidence="1 2">
    <name type="scientific">Paraferrimonas sedimenticola</name>
    <dbReference type="NCBI Taxonomy" id="375674"/>
    <lineage>
        <taxon>Bacteria</taxon>
        <taxon>Pseudomonadati</taxon>
        <taxon>Pseudomonadota</taxon>
        <taxon>Gammaproteobacteria</taxon>
        <taxon>Alteromonadales</taxon>
        <taxon>Ferrimonadaceae</taxon>
        <taxon>Paraferrimonas</taxon>
    </lineage>
</organism>
<dbReference type="Proteomes" id="UP001161422">
    <property type="component" value="Unassembled WGS sequence"/>
</dbReference>
<evidence type="ECO:0000313" key="1">
    <source>
        <dbReference type="EMBL" id="GLP96135.1"/>
    </source>
</evidence>